<evidence type="ECO:0000256" key="4">
    <source>
        <dbReference type="ARBA" id="ARBA00022737"/>
    </source>
</evidence>
<keyword evidence="6" id="KW-0406">Ion transport</keyword>
<keyword evidence="9" id="KW-0812">Transmembrane</keyword>
<feature type="region of interest" description="Disordered" evidence="8">
    <location>
        <begin position="1"/>
        <end position="24"/>
    </location>
</feature>
<evidence type="ECO:0000256" key="9">
    <source>
        <dbReference type="SAM" id="Phobius"/>
    </source>
</evidence>
<feature type="compositionally biased region" description="Gly residues" evidence="8">
    <location>
        <begin position="11"/>
        <end position="20"/>
    </location>
</feature>
<comment type="caution">
    <text evidence="10">The sequence shown here is derived from an EMBL/GenBank/DDBJ whole genome shotgun (WGS) entry which is preliminary data.</text>
</comment>
<reference evidence="10 11" key="1">
    <citation type="submission" date="2024-02" db="EMBL/GenBank/DDBJ databases">
        <authorList>
            <person name="Vignale AGUSTIN F."/>
            <person name="Sosa J E."/>
            <person name="Modenutti C."/>
        </authorList>
    </citation>
    <scope>NUCLEOTIDE SEQUENCE [LARGE SCALE GENOMIC DNA]</scope>
</reference>
<evidence type="ECO:0000256" key="7">
    <source>
        <dbReference type="ARBA" id="ARBA00023303"/>
    </source>
</evidence>
<feature type="transmembrane region" description="Helical" evidence="9">
    <location>
        <begin position="169"/>
        <end position="190"/>
    </location>
</feature>
<evidence type="ECO:0000256" key="8">
    <source>
        <dbReference type="SAM" id="MobiDB-lite"/>
    </source>
</evidence>
<keyword evidence="2" id="KW-0109">Calcium transport</keyword>
<evidence type="ECO:0000256" key="2">
    <source>
        <dbReference type="ARBA" id="ARBA00022568"/>
    </source>
</evidence>
<accession>A0ABC8R1V3</accession>
<keyword evidence="4" id="KW-0677">Repeat</keyword>
<keyword evidence="5" id="KW-0106">Calcium</keyword>
<dbReference type="InterPro" id="IPR044581">
    <property type="entry name" value="TPC1_plant"/>
</dbReference>
<evidence type="ECO:0000313" key="11">
    <source>
        <dbReference type="Proteomes" id="UP001642360"/>
    </source>
</evidence>
<dbReference type="AlphaFoldDB" id="A0ABC8R1V3"/>
<dbReference type="PANTHER" id="PTHR46988">
    <property type="entry name" value="TWO PORE CALCIUM CHANNEL PROTEIN 1"/>
    <property type="match status" value="1"/>
</dbReference>
<protein>
    <submittedName>
        <fullName evidence="10">Uncharacterized protein</fullName>
    </submittedName>
</protein>
<keyword evidence="1" id="KW-0813">Transport</keyword>
<keyword evidence="9" id="KW-1133">Transmembrane helix</keyword>
<evidence type="ECO:0000313" key="10">
    <source>
        <dbReference type="EMBL" id="CAK9138715.1"/>
    </source>
</evidence>
<evidence type="ECO:0000256" key="1">
    <source>
        <dbReference type="ARBA" id="ARBA00022448"/>
    </source>
</evidence>
<sequence>MMEKALLGGESSNGGVGGRYGQQRDPRAFRNSRLDAIAHGSSYEKAAALVDLAEDGTGLPEEILEQSNFESLAKFYFIFIRFNFIWTLNYFALIVLNFLEKPLWCSEGSAYPCNDREYYYLGELPYLTGAESLMYEGITLMILAIHILFPILFEGFSIYWRSILNKSKVFVSGVIFLLILAADILVYILYLSPVAFYSLPLRIAPYMRVVFFILNIRFKVNFEFTPSLWWTNNIMVLSCLFLEFPYVEVLKLE</sequence>
<gene>
    <name evidence="10" type="ORF">ILEXP_LOCUS6063</name>
</gene>
<evidence type="ECO:0000256" key="3">
    <source>
        <dbReference type="ARBA" id="ARBA00022673"/>
    </source>
</evidence>
<keyword evidence="9" id="KW-0472">Membrane</keyword>
<name>A0ABC8R1V3_9AQUA</name>
<evidence type="ECO:0000256" key="6">
    <source>
        <dbReference type="ARBA" id="ARBA00023065"/>
    </source>
</evidence>
<keyword evidence="11" id="KW-1185">Reference proteome</keyword>
<feature type="transmembrane region" description="Helical" evidence="9">
    <location>
        <begin position="228"/>
        <end position="247"/>
    </location>
</feature>
<feature type="transmembrane region" description="Helical" evidence="9">
    <location>
        <begin position="75"/>
        <end position="99"/>
    </location>
</feature>
<dbReference type="PANTHER" id="PTHR46988:SF2">
    <property type="entry name" value="TWO PORE CALCIUM CHANNEL PROTEIN 1"/>
    <property type="match status" value="1"/>
</dbReference>
<dbReference type="Proteomes" id="UP001642360">
    <property type="component" value="Unassembled WGS sequence"/>
</dbReference>
<keyword evidence="7" id="KW-0407">Ion channel</keyword>
<organism evidence="10 11">
    <name type="scientific">Ilex paraguariensis</name>
    <name type="common">yerba mate</name>
    <dbReference type="NCBI Taxonomy" id="185542"/>
    <lineage>
        <taxon>Eukaryota</taxon>
        <taxon>Viridiplantae</taxon>
        <taxon>Streptophyta</taxon>
        <taxon>Embryophyta</taxon>
        <taxon>Tracheophyta</taxon>
        <taxon>Spermatophyta</taxon>
        <taxon>Magnoliopsida</taxon>
        <taxon>eudicotyledons</taxon>
        <taxon>Gunneridae</taxon>
        <taxon>Pentapetalae</taxon>
        <taxon>asterids</taxon>
        <taxon>campanulids</taxon>
        <taxon>Aquifoliales</taxon>
        <taxon>Aquifoliaceae</taxon>
        <taxon>Ilex</taxon>
    </lineage>
</organism>
<dbReference type="EMBL" id="CAUOFW020000908">
    <property type="protein sequence ID" value="CAK9138715.1"/>
    <property type="molecule type" value="Genomic_DNA"/>
</dbReference>
<feature type="transmembrane region" description="Helical" evidence="9">
    <location>
        <begin position="133"/>
        <end position="157"/>
    </location>
</feature>
<proteinExistence type="predicted"/>
<dbReference type="GO" id="GO:0005262">
    <property type="term" value="F:calcium channel activity"/>
    <property type="evidence" value="ECO:0007669"/>
    <property type="project" value="UniProtKB-KW"/>
</dbReference>
<keyword evidence="3" id="KW-0107">Calcium channel</keyword>
<evidence type="ECO:0000256" key="5">
    <source>
        <dbReference type="ARBA" id="ARBA00022837"/>
    </source>
</evidence>